<dbReference type="AlphaFoldDB" id="A0A401FUC6"/>
<feature type="domain" description="Yip1" evidence="6">
    <location>
        <begin position="19"/>
        <end position="166"/>
    </location>
</feature>
<sequence length="173" mass="19239">MGDTQRFTLRFYLSGLSRILSEPRRFFSELPPDMGMVPPLIFLMLSGLVFTGASLMTAVQNPLMSAVILFVNAVGMAFVTSGVGYGVMVLTVGRRVSYTRFFTIYAFSSGVTILASWLPVFLWISEPWKWWLIGTGMTRSLDLKRSQALGIIGLSVGILMLFLWIILPLLTSL</sequence>
<accession>A0A401FUC6</accession>
<evidence type="ECO:0000256" key="5">
    <source>
        <dbReference type="SAM" id="Phobius"/>
    </source>
</evidence>
<dbReference type="EMBL" id="BEXT01000001">
    <property type="protein sequence ID" value="GBC60554.1"/>
    <property type="molecule type" value="Genomic_DNA"/>
</dbReference>
<gene>
    <name evidence="7" type="ORF">DENIS_1511</name>
</gene>
<protein>
    <recommendedName>
        <fullName evidence="6">Yip1 domain-containing protein</fullName>
    </recommendedName>
</protein>
<dbReference type="Pfam" id="PF04893">
    <property type="entry name" value="Yip1"/>
    <property type="match status" value="1"/>
</dbReference>
<comment type="caution">
    <text evidence="7">The sequence shown here is derived from an EMBL/GenBank/DDBJ whole genome shotgun (WGS) entry which is preliminary data.</text>
</comment>
<evidence type="ECO:0000256" key="4">
    <source>
        <dbReference type="ARBA" id="ARBA00023136"/>
    </source>
</evidence>
<keyword evidence="4 5" id="KW-0472">Membrane</keyword>
<feature type="transmembrane region" description="Helical" evidence="5">
    <location>
        <begin position="66"/>
        <end position="90"/>
    </location>
</feature>
<reference evidence="8" key="2">
    <citation type="submission" date="2019-01" db="EMBL/GenBank/DDBJ databases">
        <title>Genome sequence of Desulfonema ishimotonii strain Tokyo 01.</title>
        <authorList>
            <person name="Fukui M."/>
        </authorList>
    </citation>
    <scope>NUCLEOTIDE SEQUENCE [LARGE SCALE GENOMIC DNA]</scope>
    <source>
        <strain evidence="8">Tokyo 01</strain>
    </source>
</reference>
<dbReference type="InterPro" id="IPR006977">
    <property type="entry name" value="Yip1_dom"/>
</dbReference>
<reference evidence="8" key="1">
    <citation type="submission" date="2017-11" db="EMBL/GenBank/DDBJ databases">
        <authorList>
            <person name="Watanabe M."/>
            <person name="Kojima H."/>
        </authorList>
    </citation>
    <scope>NUCLEOTIDE SEQUENCE [LARGE SCALE GENOMIC DNA]</scope>
    <source>
        <strain evidence="8">Tokyo 01</strain>
    </source>
</reference>
<evidence type="ECO:0000313" key="8">
    <source>
        <dbReference type="Proteomes" id="UP000288096"/>
    </source>
</evidence>
<evidence type="ECO:0000259" key="6">
    <source>
        <dbReference type="Pfam" id="PF04893"/>
    </source>
</evidence>
<keyword evidence="2 5" id="KW-0812">Transmembrane</keyword>
<comment type="subcellular location">
    <subcellularLocation>
        <location evidence="1">Membrane</location>
        <topology evidence="1">Multi-pass membrane protein</topology>
    </subcellularLocation>
</comment>
<evidence type="ECO:0000313" key="7">
    <source>
        <dbReference type="EMBL" id="GBC60554.1"/>
    </source>
</evidence>
<dbReference type="Proteomes" id="UP000288096">
    <property type="component" value="Unassembled WGS sequence"/>
</dbReference>
<evidence type="ECO:0000256" key="3">
    <source>
        <dbReference type="ARBA" id="ARBA00022989"/>
    </source>
</evidence>
<feature type="transmembrane region" description="Helical" evidence="5">
    <location>
        <begin position="40"/>
        <end position="59"/>
    </location>
</feature>
<evidence type="ECO:0000256" key="1">
    <source>
        <dbReference type="ARBA" id="ARBA00004141"/>
    </source>
</evidence>
<keyword evidence="8" id="KW-1185">Reference proteome</keyword>
<evidence type="ECO:0000256" key="2">
    <source>
        <dbReference type="ARBA" id="ARBA00022692"/>
    </source>
</evidence>
<dbReference type="GO" id="GO:0016020">
    <property type="term" value="C:membrane"/>
    <property type="evidence" value="ECO:0007669"/>
    <property type="project" value="UniProtKB-SubCell"/>
</dbReference>
<organism evidence="7 8">
    <name type="scientific">Desulfonema ishimotonii</name>
    <dbReference type="NCBI Taxonomy" id="45657"/>
    <lineage>
        <taxon>Bacteria</taxon>
        <taxon>Pseudomonadati</taxon>
        <taxon>Thermodesulfobacteriota</taxon>
        <taxon>Desulfobacteria</taxon>
        <taxon>Desulfobacterales</taxon>
        <taxon>Desulfococcaceae</taxon>
        <taxon>Desulfonema</taxon>
    </lineage>
</organism>
<feature type="transmembrane region" description="Helical" evidence="5">
    <location>
        <begin position="102"/>
        <end position="125"/>
    </location>
</feature>
<proteinExistence type="predicted"/>
<feature type="transmembrane region" description="Helical" evidence="5">
    <location>
        <begin position="146"/>
        <end position="167"/>
    </location>
</feature>
<name>A0A401FUC6_9BACT</name>
<keyword evidence="3 5" id="KW-1133">Transmembrane helix</keyword>